<comment type="caution">
    <text evidence="2">The sequence shown here is derived from an EMBL/GenBank/DDBJ whole genome shotgun (WGS) entry which is preliminary data.</text>
</comment>
<sequence>MNEMKEPWKKDTNDRYLDMVKSVVNLSTASLLLPVFFARNFIDIPKDSPLVAVFGCSIYIAWLLLGLSILSGLVYQYLSAKWLRIAWGKQAGILWSKNTSESTVENCMEWCLWVCVAYFISGVAFTLYFFMTFEGVHL</sequence>
<proteinExistence type="predicted"/>
<keyword evidence="1" id="KW-0812">Transmembrane</keyword>
<dbReference type="AlphaFoldDB" id="A0A2T5EPJ9"/>
<gene>
    <name evidence="2" type="ORF">CWO36_00910</name>
</gene>
<protein>
    <submittedName>
        <fullName evidence="2">Uncharacterized protein</fullName>
    </submittedName>
</protein>
<dbReference type="Proteomes" id="UP000244080">
    <property type="component" value="Unassembled WGS sequence"/>
</dbReference>
<keyword evidence="1" id="KW-0472">Membrane</keyword>
<evidence type="ECO:0000313" key="2">
    <source>
        <dbReference type="EMBL" id="PTP23308.1"/>
    </source>
</evidence>
<feature type="transmembrane region" description="Helical" evidence="1">
    <location>
        <begin position="20"/>
        <end position="38"/>
    </location>
</feature>
<accession>A0A2T5EPJ9</accession>
<reference evidence="2 3" key="1">
    <citation type="submission" date="2017-11" db="EMBL/GenBank/DDBJ databases">
        <title>Population delineation of vibrios coincides with oyster pathogenicity.</title>
        <authorList>
            <person name="Bruto M."/>
            <person name="Labreuche Y."/>
            <person name="James A."/>
            <person name="Piel D."/>
            <person name="Chenivesse S."/>
            <person name="Petton B."/>
            <person name="Polz M.F."/>
            <person name="Le Roux F."/>
        </authorList>
    </citation>
    <scope>NUCLEOTIDE SEQUENCE [LARGE SCALE GENOMIC DNA]</scope>
    <source>
        <strain evidence="2 3">1F_55</strain>
    </source>
</reference>
<feature type="transmembrane region" description="Helical" evidence="1">
    <location>
        <begin position="50"/>
        <end position="75"/>
    </location>
</feature>
<evidence type="ECO:0000313" key="3">
    <source>
        <dbReference type="Proteomes" id="UP000244080"/>
    </source>
</evidence>
<dbReference type="RefSeq" id="WP_017085506.1">
    <property type="nucleotide sequence ID" value="NZ_CAWNXN010000006.1"/>
</dbReference>
<organism evidence="2 3">
    <name type="scientific">Vibrio splendidus</name>
    <dbReference type="NCBI Taxonomy" id="29497"/>
    <lineage>
        <taxon>Bacteria</taxon>
        <taxon>Pseudomonadati</taxon>
        <taxon>Pseudomonadota</taxon>
        <taxon>Gammaproteobacteria</taxon>
        <taxon>Vibrionales</taxon>
        <taxon>Vibrionaceae</taxon>
        <taxon>Vibrio</taxon>
    </lineage>
</organism>
<dbReference type="EMBL" id="PIGA01000001">
    <property type="protein sequence ID" value="PTP23308.1"/>
    <property type="molecule type" value="Genomic_DNA"/>
</dbReference>
<evidence type="ECO:0000256" key="1">
    <source>
        <dbReference type="SAM" id="Phobius"/>
    </source>
</evidence>
<keyword evidence="1" id="KW-1133">Transmembrane helix</keyword>
<name>A0A2T5EPJ9_VIBSP</name>
<feature type="transmembrane region" description="Helical" evidence="1">
    <location>
        <begin position="110"/>
        <end position="131"/>
    </location>
</feature>